<keyword evidence="17" id="KW-1185">Reference proteome</keyword>
<evidence type="ECO:0000256" key="12">
    <source>
        <dbReference type="PIRSR" id="PIRSR603542-1"/>
    </source>
</evidence>
<evidence type="ECO:0000256" key="1">
    <source>
        <dbReference type="ARBA" id="ARBA00003937"/>
    </source>
</evidence>
<dbReference type="GO" id="GO:0008897">
    <property type="term" value="F:holo-[acyl-carrier-protein] synthase activity"/>
    <property type="evidence" value="ECO:0007669"/>
    <property type="project" value="InterPro"/>
</dbReference>
<dbReference type="InterPro" id="IPR008278">
    <property type="entry name" value="4-PPantetheinyl_Trfase_dom"/>
</dbReference>
<keyword evidence="7" id="KW-0259">Enterobactin biosynthesis</keyword>
<sequence length="226" mass="24449">MQLRLHSAAGDCNVQMLRYDLAAFDPSAFADAAIVMPVSIQRSVKKRQAEFFFGRLAAALALREQGYAAVEVGIGAMREPIFPAAVKGTITHTDRVAAAAVLPAHRCRGLGIDIEQAIAPDAIHSVEQLVLQPAEHAVLAGVNELAYPLALALVFSAKESFYKALAQAVGRVLDFSALRLLSVDLSAQRLHFVTEEMLCADWPRGQPCEIGFHRLAAGEVLTIFSW</sequence>
<evidence type="ECO:0000256" key="5">
    <source>
        <dbReference type="ARBA" id="ARBA00019087"/>
    </source>
</evidence>
<dbReference type="EMBL" id="FRCX01000002">
    <property type="protein sequence ID" value="SHM77315.1"/>
    <property type="molecule type" value="Genomic_DNA"/>
</dbReference>
<dbReference type="SUPFAM" id="SSF56214">
    <property type="entry name" value="4'-phosphopantetheinyl transferase"/>
    <property type="match status" value="1"/>
</dbReference>
<dbReference type="Pfam" id="PF17837">
    <property type="entry name" value="4PPT_N"/>
    <property type="match status" value="1"/>
</dbReference>
<comment type="function">
    <text evidence="1">Involved in the biosynthesis of the siderophore enterobactin (enterochelin), which is a macrocyclic trimeric lactone of N-(2,3-dihydroxybenzoyl)-serine. The serine trilactone serves as a scaffolding for the three catechol functionalities that provide hexadentate coordination for the tightly ligated iron(2+) atoms. Plays an essential role in the assembly of the enterobactin by catalyzing the transfer of the 4'-phosphopantetheine (Ppant) moiety from coenzyme A to the apo-domains of both EntB (ArCP domain) and EntF (PCP domain) to yield their holo-forms which make them competent for the activation of 2,3-dihydroxybenzoate (DHB) and L-serine, respectively.</text>
</comment>
<evidence type="ECO:0000259" key="15">
    <source>
        <dbReference type="Pfam" id="PF17837"/>
    </source>
</evidence>
<gene>
    <name evidence="16" type="ORF">SAMN05192549_102465</name>
</gene>
<evidence type="ECO:0000256" key="4">
    <source>
        <dbReference type="ARBA" id="ARBA00011503"/>
    </source>
</evidence>
<evidence type="ECO:0000256" key="2">
    <source>
        <dbReference type="ARBA" id="ARBA00004993"/>
    </source>
</evidence>
<evidence type="ECO:0000313" key="16">
    <source>
        <dbReference type="EMBL" id="SHM77315.1"/>
    </source>
</evidence>
<feature type="domain" description="4'-phosphopantetheinyl transferase" evidence="14">
    <location>
        <begin position="109"/>
        <end position="195"/>
    </location>
</feature>
<accession>A0A1M7LI70</accession>
<evidence type="ECO:0000256" key="3">
    <source>
        <dbReference type="ARBA" id="ARBA00008342"/>
    </source>
</evidence>
<evidence type="ECO:0000259" key="14">
    <source>
        <dbReference type="Pfam" id="PF01648"/>
    </source>
</evidence>
<evidence type="ECO:0000256" key="8">
    <source>
        <dbReference type="ARBA" id="ARBA00029894"/>
    </source>
</evidence>
<comment type="pathway">
    <text evidence="2">Siderophore biosynthesis; enterobactin biosynthesis.</text>
</comment>
<evidence type="ECO:0000256" key="6">
    <source>
        <dbReference type="ARBA" id="ARBA00022679"/>
    </source>
</evidence>
<protein>
    <recommendedName>
        <fullName evidence="5">Enterobactin synthase component D</fullName>
    </recommendedName>
    <alternativeName>
        <fullName evidence="8">4'-phosphopantetheinyl transferase EntD</fullName>
    </alternativeName>
    <alternativeName>
        <fullName evidence="9">Enterochelin synthase D</fullName>
    </alternativeName>
</protein>
<comment type="cofactor">
    <cofactor evidence="13">
        <name>Mg(2+)</name>
        <dbReference type="ChEBI" id="CHEBI:18420"/>
    </cofactor>
</comment>
<dbReference type="PANTHER" id="PTHR38096:SF1">
    <property type="entry name" value="ENTEROBACTIN SYNTHASE COMPONENT D"/>
    <property type="match status" value="1"/>
</dbReference>
<dbReference type="GO" id="GO:0009239">
    <property type="term" value="P:enterobactin biosynthetic process"/>
    <property type="evidence" value="ECO:0007669"/>
    <property type="project" value="UniProtKB-UniPathway"/>
</dbReference>
<organism evidence="16 17">
    <name type="scientific">Duganella sacchari</name>
    <dbReference type="NCBI Taxonomy" id="551987"/>
    <lineage>
        <taxon>Bacteria</taxon>
        <taxon>Pseudomonadati</taxon>
        <taxon>Pseudomonadota</taxon>
        <taxon>Betaproteobacteria</taxon>
        <taxon>Burkholderiales</taxon>
        <taxon>Oxalobacteraceae</taxon>
        <taxon>Telluria group</taxon>
        <taxon>Duganella</taxon>
    </lineage>
</organism>
<feature type="binding site" evidence="13">
    <location>
        <position position="113"/>
    </location>
    <ligand>
        <name>Mg(2+)</name>
        <dbReference type="ChEBI" id="CHEBI:18420"/>
    </ligand>
</feature>
<feature type="binding site" evidence="12">
    <location>
        <begin position="91"/>
        <end position="92"/>
    </location>
    <ligand>
        <name>CoA</name>
        <dbReference type="ChEBI" id="CHEBI:57287"/>
    </ligand>
</feature>
<evidence type="ECO:0000256" key="9">
    <source>
        <dbReference type="ARBA" id="ARBA00031996"/>
    </source>
</evidence>
<feature type="binding site" evidence="13">
    <location>
        <position position="114"/>
    </location>
    <ligand>
        <name>Mg(2+)</name>
        <dbReference type="ChEBI" id="CHEBI:18420"/>
    </ligand>
</feature>
<keyword evidence="6 16" id="KW-0808">Transferase</keyword>
<dbReference type="UniPathway" id="UPA00017"/>
<dbReference type="InterPro" id="IPR041354">
    <property type="entry name" value="4PPT_N"/>
</dbReference>
<evidence type="ECO:0000256" key="7">
    <source>
        <dbReference type="ARBA" id="ARBA00023191"/>
    </source>
</evidence>
<dbReference type="InterPro" id="IPR037143">
    <property type="entry name" value="4-PPantetheinyl_Trfase_dom_sf"/>
</dbReference>
<proteinExistence type="inferred from homology"/>
<reference evidence="17" key="1">
    <citation type="submission" date="2016-11" db="EMBL/GenBank/DDBJ databases">
        <authorList>
            <person name="Varghese N."/>
            <person name="Submissions S."/>
        </authorList>
    </citation>
    <scope>NUCLEOTIDE SEQUENCE [LARGE SCALE GENOMIC DNA]</scope>
    <source>
        <strain evidence="17">Sac-22</strain>
    </source>
</reference>
<evidence type="ECO:0000256" key="11">
    <source>
        <dbReference type="ARBA" id="ARBA00049191"/>
    </source>
</evidence>
<keyword evidence="13" id="KW-0479">Metal-binding</keyword>
<dbReference type="GO" id="GO:0000287">
    <property type="term" value="F:magnesium ion binding"/>
    <property type="evidence" value="ECO:0007669"/>
    <property type="project" value="InterPro"/>
</dbReference>
<feature type="binding site" evidence="12">
    <location>
        <position position="47"/>
    </location>
    <ligand>
        <name>CoA</name>
        <dbReference type="ChEBI" id="CHEBI:57287"/>
    </ligand>
</feature>
<feature type="binding site" evidence="13">
    <location>
        <position position="115"/>
    </location>
    <ligand>
        <name>Mg(2+)</name>
        <dbReference type="ChEBI" id="CHEBI:18420"/>
    </ligand>
</feature>
<keyword evidence="13" id="KW-0460">Magnesium</keyword>
<feature type="binding site" evidence="12">
    <location>
        <position position="173"/>
    </location>
    <ligand>
        <name>CoA</name>
        <dbReference type="ChEBI" id="CHEBI:57287"/>
    </ligand>
</feature>
<dbReference type="RefSeq" id="WP_084560024.1">
    <property type="nucleotide sequence ID" value="NZ_FRCX01000002.1"/>
</dbReference>
<name>A0A1M7LI70_9BURK</name>
<dbReference type="PRINTS" id="PR01399">
    <property type="entry name" value="ENTSNTHTASED"/>
</dbReference>
<feature type="binding site" evidence="12">
    <location>
        <position position="163"/>
    </location>
    <ligand>
        <name>CoA</name>
        <dbReference type="ChEBI" id="CHEBI:57287"/>
    </ligand>
</feature>
<dbReference type="GO" id="GO:0009366">
    <property type="term" value="C:enterobactin synthetase complex"/>
    <property type="evidence" value="ECO:0007669"/>
    <property type="project" value="InterPro"/>
</dbReference>
<feature type="domain" description="4'-phosphopantetheinyl transferase N-terminal" evidence="15">
    <location>
        <begin position="40"/>
        <end position="101"/>
    </location>
</feature>
<dbReference type="Proteomes" id="UP000184339">
    <property type="component" value="Unassembled WGS sequence"/>
</dbReference>
<evidence type="ECO:0000313" key="17">
    <source>
        <dbReference type="Proteomes" id="UP000184339"/>
    </source>
</evidence>
<feature type="binding site" evidence="12">
    <location>
        <position position="113"/>
    </location>
    <ligand>
        <name>CoA</name>
        <dbReference type="ChEBI" id="CHEBI:57287"/>
    </ligand>
</feature>
<dbReference type="InterPro" id="IPR003542">
    <property type="entry name" value="Enbac_synth_compD-like"/>
</dbReference>
<feature type="binding site" evidence="12">
    <location>
        <position position="55"/>
    </location>
    <ligand>
        <name>CoA</name>
        <dbReference type="ChEBI" id="CHEBI:57287"/>
    </ligand>
</feature>
<evidence type="ECO:0000256" key="10">
    <source>
        <dbReference type="ARBA" id="ARBA00049176"/>
    </source>
</evidence>
<evidence type="ECO:0000256" key="13">
    <source>
        <dbReference type="PIRSR" id="PIRSR603542-2"/>
    </source>
</evidence>
<dbReference type="STRING" id="551987.SAMN05192549_102465"/>
<feature type="binding site" evidence="12">
    <location>
        <position position="159"/>
    </location>
    <ligand>
        <name>CoA</name>
        <dbReference type="ChEBI" id="CHEBI:57287"/>
    </ligand>
</feature>
<comment type="subunit">
    <text evidence="4">EntB, EntD, EntE, and EntF form a multienzyme complex called enterobactin synthase.</text>
</comment>
<dbReference type="Pfam" id="PF01648">
    <property type="entry name" value="ACPS"/>
    <property type="match status" value="1"/>
</dbReference>
<dbReference type="OrthoDB" id="8210607at2"/>
<comment type="catalytic activity">
    <reaction evidence="11">
        <text>apo-[peptidyl-carrier protein] + CoA = holo-[peptidyl-carrier protein] + adenosine 3',5'-bisphosphate + H(+)</text>
        <dbReference type="Rhea" id="RHEA:46228"/>
        <dbReference type="Rhea" id="RHEA-COMP:11479"/>
        <dbReference type="Rhea" id="RHEA-COMP:11480"/>
        <dbReference type="ChEBI" id="CHEBI:15378"/>
        <dbReference type="ChEBI" id="CHEBI:29999"/>
        <dbReference type="ChEBI" id="CHEBI:57287"/>
        <dbReference type="ChEBI" id="CHEBI:58343"/>
        <dbReference type="ChEBI" id="CHEBI:64479"/>
    </reaction>
</comment>
<comment type="similarity">
    <text evidence="3">Belongs to the P-Pant transferase superfamily. EntD family.</text>
</comment>
<comment type="catalytic activity">
    <reaction evidence="10">
        <text>apo-[aryl-carrier protein] + CoA = holo-[aryl-carrier protein] + adenosine 3',5'-bisphosphate + H(+)</text>
        <dbReference type="Rhea" id="RHEA:48404"/>
        <dbReference type="Rhea" id="RHEA-COMP:15903"/>
        <dbReference type="Rhea" id="RHEA-COMP:17557"/>
        <dbReference type="ChEBI" id="CHEBI:15378"/>
        <dbReference type="ChEBI" id="CHEBI:29999"/>
        <dbReference type="ChEBI" id="CHEBI:57287"/>
        <dbReference type="ChEBI" id="CHEBI:58343"/>
        <dbReference type="ChEBI" id="CHEBI:64479"/>
    </reaction>
</comment>
<dbReference type="PANTHER" id="PTHR38096">
    <property type="entry name" value="ENTEROBACTIN SYNTHASE COMPONENT D"/>
    <property type="match status" value="1"/>
</dbReference>
<dbReference type="GO" id="GO:0005886">
    <property type="term" value="C:plasma membrane"/>
    <property type="evidence" value="ECO:0007669"/>
    <property type="project" value="TreeGrafter"/>
</dbReference>
<dbReference type="AlphaFoldDB" id="A0A1M7LI70"/>